<organism evidence="2">
    <name type="scientific">marine metagenome</name>
    <dbReference type="NCBI Taxonomy" id="408172"/>
    <lineage>
        <taxon>unclassified sequences</taxon>
        <taxon>metagenomes</taxon>
        <taxon>ecological metagenomes</taxon>
    </lineage>
</organism>
<sequence>MRFVLPFTCLIACLGWTCVVSGEDPQPSKVEVLKSTELADDVRAQSAVKGALGASVTDIERLLEDLKSNNLSSEGKSEVYENMKTGLNKVRGERVDEVTKNLKKARKTIDQKEDAYPPLDKADKEINEII</sequence>
<dbReference type="AlphaFoldDB" id="A0A383F383"/>
<evidence type="ECO:0000313" key="2">
    <source>
        <dbReference type="EMBL" id="SVE63566.1"/>
    </source>
</evidence>
<evidence type="ECO:0000256" key="1">
    <source>
        <dbReference type="SAM" id="MobiDB-lite"/>
    </source>
</evidence>
<feature type="non-terminal residue" evidence="2">
    <location>
        <position position="130"/>
    </location>
</feature>
<proteinExistence type="predicted"/>
<protein>
    <submittedName>
        <fullName evidence="2">Uncharacterized protein</fullName>
    </submittedName>
</protein>
<accession>A0A383F383</accession>
<name>A0A383F383_9ZZZZ</name>
<gene>
    <name evidence="2" type="ORF">METZ01_LOCUS516420</name>
</gene>
<reference evidence="2" key="1">
    <citation type="submission" date="2018-05" db="EMBL/GenBank/DDBJ databases">
        <authorList>
            <person name="Lanie J.A."/>
            <person name="Ng W.-L."/>
            <person name="Kazmierczak K.M."/>
            <person name="Andrzejewski T.M."/>
            <person name="Davidsen T.M."/>
            <person name="Wayne K.J."/>
            <person name="Tettelin H."/>
            <person name="Glass J.I."/>
            <person name="Rusch D."/>
            <person name="Podicherti R."/>
            <person name="Tsui H.-C.T."/>
            <person name="Winkler M.E."/>
        </authorList>
    </citation>
    <scope>NUCLEOTIDE SEQUENCE</scope>
</reference>
<dbReference type="EMBL" id="UINC01231148">
    <property type="protein sequence ID" value="SVE63566.1"/>
    <property type="molecule type" value="Genomic_DNA"/>
</dbReference>
<feature type="region of interest" description="Disordered" evidence="1">
    <location>
        <begin position="110"/>
        <end position="130"/>
    </location>
</feature>